<dbReference type="KEGG" id="mai:MICA_1252"/>
<dbReference type="eggNOG" id="COG2253">
    <property type="taxonomic scope" value="Bacteria"/>
</dbReference>
<sequence length="307" mass="34842">MISETYRAQVDLLLQVLPHVAKEGSFALKGGTAINLFVRDMPRLSVDIDLSWLPFDDRATALAGITDALRRVKARVETAIPMSKVALVPQSDGQEAKLTCQTQAAQIKVEVNTTIRGNLLPPRMMDIADTVESEFGRFMTVNVVSHAELFGGKICAALDRQHPRDLFDVYHMLNNEGLTDDIRMGFMAALLSHSRPIHEMIRPNFQDQERAFEAQFAGMAFTPFSYRDFEDTRERLVQEIHKSWSGNDRAFLLSFKQGKPDWSLFSLENLSRMPAVQWKLLNIQKLIKQNPDKYAEQFKALEDRLGA</sequence>
<dbReference type="Pfam" id="PF08843">
    <property type="entry name" value="AbiEii"/>
    <property type="match status" value="1"/>
</dbReference>
<gene>
    <name evidence="1" type="ordered locus">MICA_1252</name>
</gene>
<dbReference type="InterPro" id="IPR014942">
    <property type="entry name" value="AbiEii"/>
</dbReference>
<evidence type="ECO:0000313" key="1">
    <source>
        <dbReference type="EMBL" id="AEP09575.1"/>
    </source>
</evidence>
<dbReference type="Proteomes" id="UP000009286">
    <property type="component" value="Chromosome"/>
</dbReference>
<evidence type="ECO:0000313" key="2">
    <source>
        <dbReference type="Proteomes" id="UP000009286"/>
    </source>
</evidence>
<dbReference type="Gene3D" id="3.10.450.620">
    <property type="entry name" value="JHP933, nucleotidyltransferase-like core domain"/>
    <property type="match status" value="1"/>
</dbReference>
<dbReference type="AlphaFoldDB" id="G2KRL3"/>
<organism evidence="1 2">
    <name type="scientific">Micavibrio aeruginosavorus (strain ARL-13)</name>
    <dbReference type="NCBI Taxonomy" id="856793"/>
    <lineage>
        <taxon>Bacteria</taxon>
        <taxon>Pseudomonadati</taxon>
        <taxon>Bdellovibrionota</taxon>
        <taxon>Bdellovibrionia</taxon>
        <taxon>Bdellovibrionales</taxon>
        <taxon>Pseudobdellovibrionaceae</taxon>
        <taxon>Micavibrio</taxon>
    </lineage>
</organism>
<dbReference type="EMBL" id="CP002382">
    <property type="protein sequence ID" value="AEP09575.1"/>
    <property type="molecule type" value="Genomic_DNA"/>
</dbReference>
<dbReference type="STRING" id="856793.MICA_1252"/>
<dbReference type="HOGENOM" id="CLU_058622_1_0_5"/>
<reference evidence="1 2" key="1">
    <citation type="journal article" date="2011" name="BMC Genomics">
        <title>Genomic insights into an obligate epibiotic bacterial predator: Micavibrio aeruginosavorus ARL-13.</title>
        <authorList>
            <person name="Wang Z."/>
            <person name="Kadouri D."/>
            <person name="Wu M."/>
        </authorList>
    </citation>
    <scope>NUCLEOTIDE SEQUENCE [LARGE SCALE GENOMIC DNA]</scope>
    <source>
        <strain evidence="1 2">ARL-13</strain>
    </source>
</reference>
<evidence type="ECO:0008006" key="3">
    <source>
        <dbReference type="Google" id="ProtNLM"/>
    </source>
</evidence>
<keyword evidence="2" id="KW-1185">Reference proteome</keyword>
<dbReference type="OrthoDB" id="1550603at2"/>
<accession>G2KRL3</accession>
<protein>
    <recommendedName>
        <fullName evidence="3">Nucleotidyl transferase AbiEii/AbiGii toxin family protein</fullName>
    </recommendedName>
</protein>
<proteinExistence type="predicted"/>
<dbReference type="RefSeq" id="WP_014102798.1">
    <property type="nucleotide sequence ID" value="NC_016026.1"/>
</dbReference>
<name>G2KRL3_MICAA</name>